<dbReference type="CDD" id="cd00712">
    <property type="entry name" value="AsnB"/>
    <property type="match status" value="1"/>
</dbReference>
<protein>
    <recommendedName>
        <fullName evidence="3">asparagine synthase (glutamine-hydrolyzing)</fullName>
        <ecNumber evidence="3">6.3.5.4</ecNumber>
    </recommendedName>
</protein>
<dbReference type="Gene3D" id="3.40.50.620">
    <property type="entry name" value="HUPs"/>
    <property type="match status" value="1"/>
</dbReference>
<dbReference type="AlphaFoldDB" id="A0A1H6BGP6"/>
<comment type="catalytic activity">
    <reaction evidence="7">
        <text>L-aspartate + L-glutamine + ATP + H2O = L-asparagine + L-glutamate + AMP + diphosphate + H(+)</text>
        <dbReference type="Rhea" id="RHEA:12228"/>
        <dbReference type="ChEBI" id="CHEBI:15377"/>
        <dbReference type="ChEBI" id="CHEBI:15378"/>
        <dbReference type="ChEBI" id="CHEBI:29985"/>
        <dbReference type="ChEBI" id="CHEBI:29991"/>
        <dbReference type="ChEBI" id="CHEBI:30616"/>
        <dbReference type="ChEBI" id="CHEBI:33019"/>
        <dbReference type="ChEBI" id="CHEBI:58048"/>
        <dbReference type="ChEBI" id="CHEBI:58359"/>
        <dbReference type="ChEBI" id="CHEBI:456215"/>
        <dbReference type="EC" id="6.3.5.4"/>
    </reaction>
</comment>
<proteinExistence type="inferred from homology"/>
<evidence type="ECO:0000256" key="3">
    <source>
        <dbReference type="ARBA" id="ARBA00012737"/>
    </source>
</evidence>
<dbReference type="NCBIfam" id="TIGR01536">
    <property type="entry name" value="asn_synth_AEB"/>
    <property type="match status" value="1"/>
</dbReference>
<comment type="similarity">
    <text evidence="2">Belongs to the asparagine synthetase family.</text>
</comment>
<evidence type="ECO:0000313" key="12">
    <source>
        <dbReference type="EMBL" id="SEG59929.1"/>
    </source>
</evidence>
<dbReference type="PIRSF" id="PIRSF001589">
    <property type="entry name" value="Asn_synthetase_glu-h"/>
    <property type="match status" value="1"/>
</dbReference>
<keyword evidence="13" id="KW-1185">Reference proteome</keyword>
<evidence type="ECO:0000256" key="10">
    <source>
        <dbReference type="PIRSR" id="PIRSR001589-3"/>
    </source>
</evidence>
<dbReference type="EC" id="6.3.5.4" evidence="3"/>
<evidence type="ECO:0000256" key="9">
    <source>
        <dbReference type="PIRSR" id="PIRSR001589-2"/>
    </source>
</evidence>
<dbReference type="Pfam" id="PF00733">
    <property type="entry name" value="Asn_synthase"/>
    <property type="match status" value="1"/>
</dbReference>
<keyword evidence="4 9" id="KW-0547">Nucleotide-binding</keyword>
<feature type="binding site" evidence="9">
    <location>
        <position position="296"/>
    </location>
    <ligand>
        <name>ATP</name>
        <dbReference type="ChEBI" id="CHEBI:30616"/>
    </ligand>
</feature>
<name>A0A1H6BGP6_9HYPH</name>
<dbReference type="GO" id="GO:0006529">
    <property type="term" value="P:asparagine biosynthetic process"/>
    <property type="evidence" value="ECO:0007669"/>
    <property type="project" value="UniProtKB-KW"/>
</dbReference>
<organism evidence="12 13">
    <name type="scientific">Bosea lathyri</name>
    <dbReference type="NCBI Taxonomy" id="1036778"/>
    <lineage>
        <taxon>Bacteria</taxon>
        <taxon>Pseudomonadati</taxon>
        <taxon>Pseudomonadota</taxon>
        <taxon>Alphaproteobacteria</taxon>
        <taxon>Hyphomicrobiales</taxon>
        <taxon>Boseaceae</taxon>
        <taxon>Bosea</taxon>
    </lineage>
</organism>
<feature type="active site" description="For GATase activity" evidence="8">
    <location>
        <position position="2"/>
    </location>
</feature>
<comment type="pathway">
    <text evidence="1">Amino-acid biosynthesis; L-asparagine biosynthesis; L-asparagine from L-aspartate (L-Gln route): step 1/1.</text>
</comment>
<dbReference type="OrthoDB" id="9763290at2"/>
<dbReference type="PANTHER" id="PTHR43284">
    <property type="entry name" value="ASPARAGINE SYNTHETASE (GLUTAMINE-HYDROLYZING)"/>
    <property type="match status" value="1"/>
</dbReference>
<dbReference type="PROSITE" id="PS51278">
    <property type="entry name" value="GATASE_TYPE_2"/>
    <property type="match status" value="1"/>
</dbReference>
<dbReference type="InterPro" id="IPR051786">
    <property type="entry name" value="ASN_synthetase/amidase"/>
</dbReference>
<dbReference type="InterPro" id="IPR017932">
    <property type="entry name" value="GATase_2_dom"/>
</dbReference>
<dbReference type="SUPFAM" id="SSF52402">
    <property type="entry name" value="Adenine nucleotide alpha hydrolases-like"/>
    <property type="match status" value="1"/>
</dbReference>
<dbReference type="SUPFAM" id="SSF56235">
    <property type="entry name" value="N-terminal nucleophile aminohydrolases (Ntn hydrolases)"/>
    <property type="match status" value="1"/>
</dbReference>
<dbReference type="GO" id="GO:0005524">
    <property type="term" value="F:ATP binding"/>
    <property type="evidence" value="ECO:0007669"/>
    <property type="project" value="UniProtKB-KW"/>
</dbReference>
<dbReference type="Proteomes" id="UP000236743">
    <property type="component" value="Unassembled WGS sequence"/>
</dbReference>
<feature type="domain" description="Glutamine amidotransferase type-2" evidence="11">
    <location>
        <begin position="2"/>
        <end position="219"/>
    </location>
</feature>
<dbReference type="EMBL" id="FNUY01000007">
    <property type="protein sequence ID" value="SEG59929.1"/>
    <property type="molecule type" value="Genomic_DNA"/>
</dbReference>
<evidence type="ECO:0000256" key="5">
    <source>
        <dbReference type="ARBA" id="ARBA00022840"/>
    </source>
</evidence>
<keyword evidence="8" id="KW-0028">Amino-acid biosynthesis</keyword>
<dbReference type="InterPro" id="IPR006426">
    <property type="entry name" value="Asn_synth_AEB"/>
</dbReference>
<evidence type="ECO:0000313" key="13">
    <source>
        <dbReference type="Proteomes" id="UP000236743"/>
    </source>
</evidence>
<evidence type="ECO:0000256" key="7">
    <source>
        <dbReference type="ARBA" id="ARBA00048741"/>
    </source>
</evidence>
<gene>
    <name evidence="12" type="ORF">SAMN04488115_107223</name>
</gene>
<keyword evidence="8" id="KW-0061">Asparagine biosynthesis</keyword>
<dbReference type="Pfam" id="PF13537">
    <property type="entry name" value="GATase_7"/>
    <property type="match status" value="1"/>
</dbReference>
<keyword evidence="6 8" id="KW-0315">Glutamine amidotransferase</keyword>
<keyword evidence="5 9" id="KW-0067">ATP-binding</keyword>
<evidence type="ECO:0000256" key="1">
    <source>
        <dbReference type="ARBA" id="ARBA00005187"/>
    </source>
</evidence>
<dbReference type="InterPro" id="IPR014729">
    <property type="entry name" value="Rossmann-like_a/b/a_fold"/>
</dbReference>
<dbReference type="RefSeq" id="WP_103873809.1">
    <property type="nucleotide sequence ID" value="NZ_FNUY01000007.1"/>
</dbReference>
<evidence type="ECO:0000256" key="4">
    <source>
        <dbReference type="ARBA" id="ARBA00022741"/>
    </source>
</evidence>
<accession>A0A1H6BGP6</accession>
<evidence type="ECO:0000259" key="11">
    <source>
        <dbReference type="PROSITE" id="PS51278"/>
    </source>
</evidence>
<dbReference type="GO" id="GO:0004066">
    <property type="term" value="F:asparagine synthase (glutamine-hydrolyzing) activity"/>
    <property type="evidence" value="ECO:0007669"/>
    <property type="project" value="UniProtKB-EC"/>
</dbReference>
<dbReference type="InterPro" id="IPR001962">
    <property type="entry name" value="Asn_synthase"/>
</dbReference>
<reference evidence="12 13" key="1">
    <citation type="submission" date="2016-10" db="EMBL/GenBank/DDBJ databases">
        <authorList>
            <person name="de Groot N.N."/>
        </authorList>
    </citation>
    <scope>NUCLEOTIDE SEQUENCE [LARGE SCALE GENOMIC DNA]</scope>
    <source>
        <strain evidence="12 13">DSM 26656</strain>
    </source>
</reference>
<dbReference type="Gene3D" id="3.60.20.10">
    <property type="entry name" value="Glutamine Phosphoribosylpyrophosphate, subunit 1, domain 1"/>
    <property type="match status" value="1"/>
</dbReference>
<feature type="site" description="Important for beta-aspartyl-AMP intermediate formation" evidence="10">
    <location>
        <position position="371"/>
    </location>
</feature>
<dbReference type="InterPro" id="IPR029055">
    <property type="entry name" value="Ntn_hydrolases_N"/>
</dbReference>
<dbReference type="InterPro" id="IPR033738">
    <property type="entry name" value="AsnB_N"/>
</dbReference>
<evidence type="ECO:0000256" key="2">
    <source>
        <dbReference type="ARBA" id="ARBA00005752"/>
    </source>
</evidence>
<dbReference type="CDD" id="cd01991">
    <property type="entry name" value="Asn_synthase_B_C"/>
    <property type="match status" value="1"/>
</dbReference>
<evidence type="ECO:0000256" key="8">
    <source>
        <dbReference type="PIRSR" id="PIRSR001589-1"/>
    </source>
</evidence>
<feature type="binding site" evidence="9">
    <location>
        <position position="106"/>
    </location>
    <ligand>
        <name>L-glutamine</name>
        <dbReference type="ChEBI" id="CHEBI:58359"/>
    </ligand>
</feature>
<dbReference type="PANTHER" id="PTHR43284:SF1">
    <property type="entry name" value="ASPARAGINE SYNTHETASE"/>
    <property type="match status" value="1"/>
</dbReference>
<dbReference type="GO" id="GO:0005829">
    <property type="term" value="C:cytosol"/>
    <property type="evidence" value="ECO:0007669"/>
    <property type="project" value="TreeGrafter"/>
</dbReference>
<sequence length="634" mass="71959">MCGIFGWIIRSEQCPGPDKLKSLTDLLLHRGPDGGNYEIRHTNDDRFSIAFGHRRLSIIDMSANGAQPMRMYDGRISIIFNGEIYNYIELRQELEALGEVFATSSDTEVLISAYKVWGQEAIRRFRGMFAFALHDRKDDSVLFARDPFGKKPLFLAERPGGIVFGSEILPIIEAPGVDRSFNAHVLDDYLLDRYVPGPDTFFAGVRKLPPGSMAVWRAGRIETTQYYTPPIATTVPDLTDYAEAVQLFREAFDDSVRIRMRSDAPFGAFLSGGLDSSATVGVMARYSAGPVRTFSVGFEETAFSELRHCRYVADTFATRHHELVVTQDSFFRNWEAAILHRGAPVSEASDIPIMLLSQAASAEVKMVLTGEGADEFFAGYPKHVAEHYLSSYQRIVPSGLHDGLLRPAVDRLPYGMRRLKVLAKALGERNPADRVRIWFGGLSRDDKDALLGVRKHGRERHDAPFPSGASSNLRRSQYFDQVSWLPDNTLERNDRMMMAGSIEGRMPFMDTQLAQLAARMPDNFLVRGFRGKSVVRKAMEGLVPARILRRRKNGFRVPINEWFRTTQRDLVRDLLVSESSRIRRILNGELVDRIVSEHMQSQVNHERMLWSLCNLEQFLRAYRLEPEAELRWTP</sequence>
<evidence type="ECO:0000256" key="6">
    <source>
        <dbReference type="ARBA" id="ARBA00022962"/>
    </source>
</evidence>